<protein>
    <submittedName>
        <fullName evidence="3">Putative oxidoreductase</fullName>
    </submittedName>
</protein>
<name>A0YEZ4_9GAMM</name>
<dbReference type="STRING" id="247633.GP2143_00582"/>
<keyword evidence="4" id="KW-1185">Reference proteome</keyword>
<dbReference type="PANTHER" id="PTHR43249">
    <property type="entry name" value="UDP-N-ACETYL-2-AMINO-2-DEOXY-D-GLUCURONATE OXIDASE"/>
    <property type="match status" value="1"/>
</dbReference>
<dbReference type="InterPro" id="IPR052515">
    <property type="entry name" value="Gfo/Idh/MocA_Oxidoreductase"/>
</dbReference>
<dbReference type="EMBL" id="AAVT01000007">
    <property type="protein sequence ID" value="EAW30589.1"/>
    <property type="molecule type" value="Genomic_DNA"/>
</dbReference>
<dbReference type="Gene3D" id="3.30.360.10">
    <property type="entry name" value="Dihydrodipicolinate Reductase, domain 2"/>
    <property type="match status" value="1"/>
</dbReference>
<dbReference type="SUPFAM" id="SSF51735">
    <property type="entry name" value="NAD(P)-binding Rossmann-fold domains"/>
    <property type="match status" value="1"/>
</dbReference>
<evidence type="ECO:0000259" key="1">
    <source>
        <dbReference type="Pfam" id="PF01408"/>
    </source>
</evidence>
<feature type="domain" description="Gfo/Idh/MocA-like oxidoreductase N-terminal" evidence="1">
    <location>
        <begin position="8"/>
        <end position="131"/>
    </location>
</feature>
<dbReference type="InterPro" id="IPR036291">
    <property type="entry name" value="NAD(P)-bd_dom_sf"/>
</dbReference>
<dbReference type="InterPro" id="IPR004104">
    <property type="entry name" value="Gfo/Idh/MocA-like_OxRdtase_C"/>
</dbReference>
<sequence length="320" mass="36600">MTKYRSTFAMIGAAGYIAPRHMRAIKETGCNLVAALDPSDSVGIIDSFFPDCRYFREYERFDRHIDKIRRKSADGAIDFVSICSPNYLHDAHVRFAFRSGANAICEKPMVLNPWNLDGLQEIEQTTGRKVFNILQLRLHPSLIKIKNRIDQSASKKKYEVDLTYVTSRGQWYLSSWKGEEEKSGGIATNIGVHLFDMLGWLFGDLQLNEVHLYNKHKASGFLEYQNARVRWFLSIDEKDLPQSERDLNKRTYRSITIDQEEVEFSDGFTDLHTQSYQQILDGNGFGCEDARAAITTVHDIRNAKLKAPPSTPHPFALVNL</sequence>
<dbReference type="OrthoDB" id="9781031at2"/>
<dbReference type="PANTHER" id="PTHR43249:SF1">
    <property type="entry name" value="D-GLUCOSIDE 3-DEHYDROGENASE"/>
    <property type="match status" value="1"/>
</dbReference>
<proteinExistence type="predicted"/>
<reference evidence="3 4" key="1">
    <citation type="journal article" date="2010" name="J. Bacteriol.">
        <title>Genome sequence of the oligotrophic marine Gammaproteobacterium HTCC2143, isolated from the Oregon Coast.</title>
        <authorList>
            <person name="Oh H.M."/>
            <person name="Kang I."/>
            <person name="Ferriera S."/>
            <person name="Giovannoni S.J."/>
            <person name="Cho J.C."/>
        </authorList>
    </citation>
    <scope>NUCLEOTIDE SEQUENCE [LARGE SCALE GENOMIC DNA]</scope>
    <source>
        <strain evidence="3 4">HTCC2143</strain>
    </source>
</reference>
<accession>A0YEZ4</accession>
<dbReference type="eggNOG" id="COG0673">
    <property type="taxonomic scope" value="Bacteria"/>
</dbReference>
<dbReference type="Proteomes" id="UP000004931">
    <property type="component" value="Unassembled WGS sequence"/>
</dbReference>
<dbReference type="Pfam" id="PF01408">
    <property type="entry name" value="GFO_IDH_MocA"/>
    <property type="match status" value="1"/>
</dbReference>
<evidence type="ECO:0000259" key="2">
    <source>
        <dbReference type="Pfam" id="PF02894"/>
    </source>
</evidence>
<dbReference type="GO" id="GO:0000166">
    <property type="term" value="F:nucleotide binding"/>
    <property type="evidence" value="ECO:0007669"/>
    <property type="project" value="InterPro"/>
</dbReference>
<dbReference type="Gene3D" id="3.40.50.720">
    <property type="entry name" value="NAD(P)-binding Rossmann-like Domain"/>
    <property type="match status" value="1"/>
</dbReference>
<evidence type="ECO:0000313" key="4">
    <source>
        <dbReference type="Proteomes" id="UP000004931"/>
    </source>
</evidence>
<dbReference type="InterPro" id="IPR000683">
    <property type="entry name" value="Gfo/Idh/MocA-like_OxRdtase_N"/>
</dbReference>
<dbReference type="AlphaFoldDB" id="A0YEZ4"/>
<gene>
    <name evidence="3" type="ORF">GP2143_00582</name>
</gene>
<evidence type="ECO:0000313" key="3">
    <source>
        <dbReference type="EMBL" id="EAW30589.1"/>
    </source>
</evidence>
<dbReference type="Pfam" id="PF02894">
    <property type="entry name" value="GFO_IDH_MocA_C"/>
    <property type="match status" value="1"/>
</dbReference>
<organism evidence="3 4">
    <name type="scientific">marine gamma proteobacterium HTCC2143</name>
    <dbReference type="NCBI Taxonomy" id="247633"/>
    <lineage>
        <taxon>Bacteria</taxon>
        <taxon>Pseudomonadati</taxon>
        <taxon>Pseudomonadota</taxon>
        <taxon>Gammaproteobacteria</taxon>
        <taxon>Cellvibrionales</taxon>
        <taxon>Spongiibacteraceae</taxon>
        <taxon>BD1-7 clade</taxon>
    </lineage>
</organism>
<comment type="caution">
    <text evidence="3">The sequence shown here is derived from an EMBL/GenBank/DDBJ whole genome shotgun (WGS) entry which is preliminary data.</text>
</comment>
<feature type="domain" description="Gfo/Idh/MocA-like oxidoreductase C-terminal" evidence="2">
    <location>
        <begin position="157"/>
        <end position="232"/>
    </location>
</feature>